<feature type="non-terminal residue" evidence="1">
    <location>
        <position position="121"/>
    </location>
</feature>
<comment type="caution">
    <text evidence="1">The sequence shown here is derived from an EMBL/GenBank/DDBJ whole genome shotgun (WGS) entry which is preliminary data.</text>
</comment>
<accession>A0ACA9NJC2</accession>
<evidence type="ECO:0000313" key="1">
    <source>
        <dbReference type="EMBL" id="CAG8661213.1"/>
    </source>
</evidence>
<proteinExistence type="predicted"/>
<reference evidence="1" key="1">
    <citation type="submission" date="2021-06" db="EMBL/GenBank/DDBJ databases">
        <authorList>
            <person name="Kallberg Y."/>
            <person name="Tangrot J."/>
            <person name="Rosling A."/>
        </authorList>
    </citation>
    <scope>NUCLEOTIDE SEQUENCE</scope>
    <source>
        <strain evidence="1">CL356</strain>
    </source>
</reference>
<protein>
    <submittedName>
        <fullName evidence="1">4618_t:CDS:1</fullName>
    </submittedName>
</protein>
<dbReference type="Proteomes" id="UP000789525">
    <property type="component" value="Unassembled WGS sequence"/>
</dbReference>
<gene>
    <name evidence="1" type="ORF">ACOLOM_LOCUS8596</name>
</gene>
<evidence type="ECO:0000313" key="2">
    <source>
        <dbReference type="Proteomes" id="UP000789525"/>
    </source>
</evidence>
<name>A0ACA9NJC2_9GLOM</name>
<keyword evidence="2" id="KW-1185">Reference proteome</keyword>
<dbReference type="EMBL" id="CAJVPT010022679">
    <property type="protein sequence ID" value="CAG8661213.1"/>
    <property type="molecule type" value="Genomic_DNA"/>
</dbReference>
<sequence>MNTTPPYSYWDSPLQVSAYDNTYQNSSNYMYAPDSGAGTGMSGTQYGNFGVNYGNQYLQPPYANLPYGFVQTFDSTSPALLPDQNSCAVPLVAPPNNELWKGTFDTPEIALVNLPNNGVSP</sequence>
<organism evidence="1 2">
    <name type="scientific">Acaulospora colombiana</name>
    <dbReference type="NCBI Taxonomy" id="27376"/>
    <lineage>
        <taxon>Eukaryota</taxon>
        <taxon>Fungi</taxon>
        <taxon>Fungi incertae sedis</taxon>
        <taxon>Mucoromycota</taxon>
        <taxon>Glomeromycotina</taxon>
        <taxon>Glomeromycetes</taxon>
        <taxon>Diversisporales</taxon>
        <taxon>Acaulosporaceae</taxon>
        <taxon>Acaulospora</taxon>
    </lineage>
</organism>